<evidence type="ECO:0000313" key="3">
    <source>
        <dbReference type="Proteomes" id="UP000078383"/>
    </source>
</evidence>
<protein>
    <submittedName>
        <fullName evidence="2">Transcriptional regulator YqjI</fullName>
    </submittedName>
</protein>
<dbReference type="Proteomes" id="UP000078383">
    <property type="component" value="Unassembled WGS sequence"/>
</dbReference>
<dbReference type="RefSeq" id="WP_020437081.1">
    <property type="nucleotide sequence ID" value="NZ_CACRUQ010000028.1"/>
</dbReference>
<feature type="domain" description="Transcription regulator PadR N-terminal" evidence="1">
    <location>
        <begin position="16"/>
        <end position="89"/>
    </location>
</feature>
<dbReference type="PANTHER" id="PTHR43252">
    <property type="entry name" value="TRANSCRIPTIONAL REGULATOR YQJI"/>
    <property type="match status" value="1"/>
</dbReference>
<dbReference type="InterPro" id="IPR036390">
    <property type="entry name" value="WH_DNA-bd_sf"/>
</dbReference>
<dbReference type="InterPro" id="IPR005149">
    <property type="entry name" value="Tscrpt_reg_PadR_N"/>
</dbReference>
<gene>
    <name evidence="2" type="primary">yqjI</name>
    <name evidence="2" type="ORF">ERS852502_01858</name>
</gene>
<organism evidence="2 3">
    <name type="scientific">[Ruminococcus] torques</name>
    <dbReference type="NCBI Taxonomy" id="33039"/>
    <lineage>
        <taxon>Bacteria</taxon>
        <taxon>Bacillati</taxon>
        <taxon>Bacillota</taxon>
        <taxon>Clostridia</taxon>
        <taxon>Lachnospirales</taxon>
        <taxon>Lachnospiraceae</taxon>
        <taxon>Mediterraneibacter</taxon>
    </lineage>
</organism>
<dbReference type="SUPFAM" id="SSF46785">
    <property type="entry name" value="Winged helix' DNA-binding domain"/>
    <property type="match status" value="1"/>
</dbReference>
<accession>A0A174WFS7</accession>
<dbReference type="OrthoDB" id="9808017at2"/>
<dbReference type="EMBL" id="CZBX01000008">
    <property type="protein sequence ID" value="CUQ88903.1"/>
    <property type="molecule type" value="Genomic_DNA"/>
</dbReference>
<dbReference type="Pfam" id="PF03551">
    <property type="entry name" value="PadR"/>
    <property type="match status" value="1"/>
</dbReference>
<sequence>MAVDRSLVSGSTTMLLLKLLSEKDMYGYEMIETLREKSQNVFELKAGTLYPLLHGMEDKKYLTVYEKEVGGKVRKYYSITKTGRKVLEEKKEEWKIYSSAVVNVMNAAVC</sequence>
<proteinExistence type="predicted"/>
<dbReference type="InterPro" id="IPR036388">
    <property type="entry name" value="WH-like_DNA-bd_sf"/>
</dbReference>
<evidence type="ECO:0000259" key="1">
    <source>
        <dbReference type="Pfam" id="PF03551"/>
    </source>
</evidence>
<dbReference type="AlphaFoldDB" id="A0A174WFS7"/>
<dbReference type="PANTHER" id="PTHR43252:SF7">
    <property type="entry name" value="TRANSCRIPTIONAL REGULATOR YQJI"/>
    <property type="match status" value="1"/>
</dbReference>
<dbReference type="Gene3D" id="1.10.10.10">
    <property type="entry name" value="Winged helix-like DNA-binding domain superfamily/Winged helix DNA-binding domain"/>
    <property type="match status" value="1"/>
</dbReference>
<evidence type="ECO:0000313" key="2">
    <source>
        <dbReference type="EMBL" id="CUQ88903.1"/>
    </source>
</evidence>
<reference evidence="2 3" key="1">
    <citation type="submission" date="2015-09" db="EMBL/GenBank/DDBJ databases">
        <authorList>
            <consortium name="Pathogen Informatics"/>
        </authorList>
    </citation>
    <scope>NUCLEOTIDE SEQUENCE [LARGE SCALE GENOMIC DNA]</scope>
    <source>
        <strain evidence="2 3">2789STDY5834889</strain>
    </source>
</reference>
<name>A0A174WFS7_9FIRM</name>